<evidence type="ECO:0000313" key="1">
    <source>
        <dbReference type="EMBL" id="QBO64020.1"/>
    </source>
</evidence>
<organismHost>
    <name type="scientific">Escherichia coli</name>
    <dbReference type="NCBI Taxonomy" id="562"/>
</organismHost>
<gene>
    <name evidence="1" type="ORF">Goslar_00228</name>
</gene>
<dbReference type="Proteomes" id="UP000294673">
    <property type="component" value="Segment"/>
</dbReference>
<keyword evidence="2" id="KW-1185">Reference proteome</keyword>
<name>A0A482GE78_BPGOS</name>
<organism evidence="1 2">
    <name type="scientific">Escherichia phage vB_EcoM_Goslar</name>
    <dbReference type="NCBI Taxonomy" id="2502409"/>
    <lineage>
        <taxon>Viruses</taxon>
        <taxon>Duplodnaviria</taxon>
        <taxon>Heunggongvirae</taxon>
        <taxon>Uroviricota</taxon>
        <taxon>Caudoviricetes</taxon>
        <taxon>Chimalliviridae</taxon>
        <taxon>Goslarvirus</taxon>
        <taxon>Goslarvirus goslar</taxon>
    </lineage>
</organism>
<protein>
    <recommendedName>
        <fullName evidence="3">RNA polymerase beta subunit</fullName>
    </recommendedName>
</protein>
<accession>A0A482GE78</accession>
<evidence type="ECO:0008006" key="3">
    <source>
        <dbReference type="Google" id="ProtNLM"/>
    </source>
</evidence>
<proteinExistence type="predicted"/>
<sequence length="1448" mass="162755">MAKLKYLDYYRQFGVRRYQELLSPRLRLVQLLQLPRYAVYHYTATDPSLIGPPENEYMLSKESAQLWISFADDLATKQGAPRRDQRFQLPRAKLDYRASHRRFRLVTDLSTVEKNINAQIVANYAHLNHMYIYRPTLTRWYDEWFNVRKTIWSKANEIAQQSDRQHFLLFRIPSTLPKISLMRTTQQAPTRNNLMNFATPEELSFFDFFRWLGVDRENSTMASLDRATLDKLNVVFTDGVYFFTLNLGLLEEWRTGLVKEGEELDKTTLETFQRRWMMAVTRLWSQSANEEEQKQEEEQVLRQERDILADSPDAEYDDRDVMLPNGEDLATVLDPDELEAELVGGSDEDDDADAWNAIVERAFEDVREVPGVEVQPDFQPDEDQDITDDLFEVVTDDTEEEKVDVFDAATLPKTHGEYIQSLSDAVLVRASDLADAGQLSGVQYKAAMRNADAIHEIEAPDGSGLTLAEYVEVKPKAAKLAPAKVMPEADVIVDKSLCKSTLAVWDKHYVEHVMQKDIAAAVVAVQQAGYPVTGYKVEDVVDVMGDYQVITIKLAPVGGVPTTFPVMLPKVRKDGIYVVNGIKYRMRKQRVDKPIRKVSSSEVALSTAYGKVFVKRSERVVNNAGRWLTRQLTAMYYDKSSPLTTLKRGNVFDPAVKVPYYFAVLARNYTQIQFADWDIRLDIKTLPEFIGEDRFNEQLAEGLLTFARNTSGEFLAIDERNQLYICQSGQTPTPVGTFPDFFGINAAKMPIEAADLEFMGVRIPVGVVLSYLGGLTPLLEHLKANYRTVPRGSRMGLAADEFAVSFDDESLIFSKDDRMTTLLLGGFNEYRNYIGYARGAFDNRDIYFNVVDGAGLKVRHLRELELMERLFVDPVSRTLLQNMGEPTDFAMLLLRAVELLLDDWAPNTNDVNYQRFKTYDKFAELVYKDLVGAIRQNENSSQGNRQKISISPVSVWNQILDDSASIVIDETNPMLDIKQGEEATMTGIGGRSKTSLRRARDREYDKSDVGIVSEGTKDSGDVGISAYLAPNANIVSVYGETRPFDEKTDGISSVMSTSALAVPAVDRDDGKRLVFVGIQHNRMIAAEGYDVQPWRTGGETVIAHRVGKLFAAAAQGDGVVKKVTKTALTIQYDDPELGEEVFQLGTIIGKGPGKYYPHDLITDYKVGDRVKDQDVVVFHRLYFKRDWWNPGQVVWRAGVLSLVGILDIPETHEDSSYIFDNLADRLVTPSIKSRTLIVDAHLNIRGLVKIGDHVEPRTILATLEEPIATDLSDESQEAVEALRRMSQYNPRADVHGEVVQIDVLYRAQIEDMSETMAALVGDADKARAKRVKELKLNEATTGRINNSNVRIDGNPLGENQIAIRIFMRYDLGAGMGDKGTFAAQAKSVVSSVGHGVNKTEDGHTLDAIFSGTSIANRIIGSPEVVGTVNLGLLYATERAVDIYFNDAK</sequence>
<reference evidence="1 2" key="1">
    <citation type="submission" date="2018-12" db="EMBL/GenBank/DDBJ databases">
        <title>Still something new to discover - new insights into E. coli phage diversity and taxonomy.</title>
        <authorList>
            <person name="Korf I.H.E."/>
            <person name="Adriaennsens E."/>
            <person name="Dreiseikelmann B."/>
            <person name="Kropinski A."/>
            <person name="Nimtz M."/>
            <person name="Meier-Kolthoff J.P."/>
            <person name="Rohde M."/>
            <person name="van Raaij M."/>
            <person name="Wittmann J."/>
        </authorList>
    </citation>
    <scope>NUCLEOTIDE SEQUENCE [LARGE SCALE GENOMIC DNA]</scope>
</reference>
<dbReference type="EMBL" id="MK327938">
    <property type="protein sequence ID" value="QBO64020.1"/>
    <property type="molecule type" value="Genomic_DNA"/>
</dbReference>
<evidence type="ECO:0000313" key="2">
    <source>
        <dbReference type="Proteomes" id="UP000294673"/>
    </source>
</evidence>